<dbReference type="SUPFAM" id="SSF56935">
    <property type="entry name" value="Porins"/>
    <property type="match status" value="1"/>
</dbReference>
<evidence type="ECO:0000256" key="9">
    <source>
        <dbReference type="ARBA" id="ARBA00023077"/>
    </source>
</evidence>
<dbReference type="InterPro" id="IPR036942">
    <property type="entry name" value="Beta-barrel_TonB_sf"/>
</dbReference>
<organism evidence="18 19">
    <name type="scientific">Sphingomonas floccifaciens</name>
    <dbReference type="NCBI Taxonomy" id="1844115"/>
    <lineage>
        <taxon>Bacteria</taxon>
        <taxon>Pseudomonadati</taxon>
        <taxon>Pseudomonadota</taxon>
        <taxon>Alphaproteobacteria</taxon>
        <taxon>Sphingomonadales</taxon>
        <taxon>Sphingomonadaceae</taxon>
        <taxon>Sphingomonas</taxon>
    </lineage>
</organism>
<dbReference type="Pfam" id="PF00593">
    <property type="entry name" value="TonB_dep_Rec_b-barrel"/>
    <property type="match status" value="1"/>
</dbReference>
<dbReference type="PROSITE" id="PS52016">
    <property type="entry name" value="TONB_DEPENDENT_REC_3"/>
    <property type="match status" value="1"/>
</dbReference>
<keyword evidence="11 12" id="KW-0998">Cell outer membrane</keyword>
<dbReference type="PANTHER" id="PTHR32552">
    <property type="entry name" value="FERRICHROME IRON RECEPTOR-RELATED"/>
    <property type="match status" value="1"/>
</dbReference>
<evidence type="ECO:0000256" key="6">
    <source>
        <dbReference type="ARBA" id="ARBA00022729"/>
    </source>
</evidence>
<evidence type="ECO:0000256" key="2">
    <source>
        <dbReference type="ARBA" id="ARBA00022448"/>
    </source>
</evidence>
<dbReference type="InterPro" id="IPR000531">
    <property type="entry name" value="Beta-barrel_TonB"/>
</dbReference>
<keyword evidence="8" id="KW-0406">Ion transport</keyword>
<dbReference type="PANTHER" id="PTHR32552:SF81">
    <property type="entry name" value="TONB-DEPENDENT OUTER MEMBRANE RECEPTOR"/>
    <property type="match status" value="1"/>
</dbReference>
<keyword evidence="19" id="KW-1185">Reference proteome</keyword>
<dbReference type="InterPro" id="IPR039426">
    <property type="entry name" value="TonB-dep_rcpt-like"/>
</dbReference>
<dbReference type="InterPro" id="IPR010917">
    <property type="entry name" value="TonB_rcpt_CS"/>
</dbReference>
<dbReference type="EMBL" id="JBHUFC010000006">
    <property type="protein sequence ID" value="MFD1789041.1"/>
    <property type="molecule type" value="Genomic_DNA"/>
</dbReference>
<sequence length="863" mass="93601">MKTSLFTASALALIAATPAIAQTAPTGGTGGAPASEQDYQSANDIVVTATRRDETVQDVPIAITAVAGDLLQNANVTDVRGLEQLAPSLQTVTGQSNANNTNISIRGIGTSGDNPGFEPAVGIFIDGVFRSRAGIAVAELPEVDRVEILRGPQGTLFGRNTSAGALSIFTAQPKFDFGGYVEGTYGNYDAYSVKGGITGPVTEQLALRVDGGWRQRDGYIKDANTPGRAINDLDRWYVRGQALYDTSTFSFRLIGDYYRTDEQCCGAVTVVRGPTANAIDAIAGLSGRDGIYNGPPQDRTMAISPNRNYAEKVRDWGVSGELNADIGDLKLTSITAYRDWSVLRDQDIDFSGIDRAYRDNYTVGIKDFTQEVRLQGSLLDGKLDFLIGGFYLNEDNRLFDTVRLGNDANRYVDFLLRGATTSAALPTGAQFFGSFPAAGTSGGVPLFSQVLLASSPQLQAAAAASPALFAYLNTPLTGNTAGQGNSNNYRTKTNAFAAFTHNIIRLTDQLSLTLGLRWNHETKDFTATIRNDTAACGFFNSTDPRAVTYRSAIRQANTALFNNLFLLSCNPAVSTEFNGSYADKRTENKLTGTAKLAYKLSDEVLSYVSYDRGYKSGGYNMDQASFDSVILGGNGPQASDLRFGAETVDAYELGVKLSPSRAFTFNAAAFYQKFQNLQNLLFSGNSFVVFNIPRTTSKGVEAEAVIQPIRDFNVRLGYTWLDARYDASNNFNGTLFAGSEGQRINNQPENVVTVATTWTPHLTGEWRALLHADMRYNSEVNVPSASPNPITGRTPIFNPGYPIINARIGIQSEDRTKRLEFWVENLTNQYYNVTGFAVPEQTGTYAGYPSQPRFYGVTGRFGF</sequence>
<evidence type="ECO:0000256" key="12">
    <source>
        <dbReference type="PROSITE-ProRule" id="PRU01360"/>
    </source>
</evidence>
<protein>
    <submittedName>
        <fullName evidence="18">TonB-dependent receptor</fullName>
    </submittedName>
</protein>
<keyword evidence="7" id="KW-0408">Iron</keyword>
<evidence type="ECO:0000256" key="13">
    <source>
        <dbReference type="PROSITE-ProRule" id="PRU10144"/>
    </source>
</evidence>
<keyword evidence="18" id="KW-0675">Receptor</keyword>
<evidence type="ECO:0000259" key="17">
    <source>
        <dbReference type="Pfam" id="PF07715"/>
    </source>
</evidence>
<accession>A0ABW4NGS3</accession>
<dbReference type="RefSeq" id="WP_380941409.1">
    <property type="nucleotide sequence ID" value="NZ_JBHUFC010000006.1"/>
</dbReference>
<keyword evidence="6 15" id="KW-0732">Signal</keyword>
<evidence type="ECO:0000256" key="8">
    <source>
        <dbReference type="ARBA" id="ARBA00023065"/>
    </source>
</evidence>
<keyword evidence="2 12" id="KW-0813">Transport</keyword>
<evidence type="ECO:0000259" key="16">
    <source>
        <dbReference type="Pfam" id="PF00593"/>
    </source>
</evidence>
<evidence type="ECO:0000313" key="19">
    <source>
        <dbReference type="Proteomes" id="UP001597283"/>
    </source>
</evidence>
<comment type="similarity">
    <text evidence="12 14">Belongs to the TonB-dependent receptor family.</text>
</comment>
<feature type="chain" id="PRO_5046676090" evidence="15">
    <location>
        <begin position="22"/>
        <end position="863"/>
    </location>
</feature>
<evidence type="ECO:0000313" key="18">
    <source>
        <dbReference type="EMBL" id="MFD1789041.1"/>
    </source>
</evidence>
<feature type="domain" description="TonB-dependent receptor plug" evidence="17">
    <location>
        <begin position="56"/>
        <end position="165"/>
    </location>
</feature>
<evidence type="ECO:0000256" key="4">
    <source>
        <dbReference type="ARBA" id="ARBA00022496"/>
    </source>
</evidence>
<proteinExistence type="inferred from homology"/>
<dbReference type="Proteomes" id="UP001597283">
    <property type="component" value="Unassembled WGS sequence"/>
</dbReference>
<name>A0ABW4NGS3_9SPHN</name>
<feature type="domain" description="TonB-dependent receptor-like beta-barrel" evidence="16">
    <location>
        <begin position="347"/>
        <end position="826"/>
    </location>
</feature>
<evidence type="ECO:0000256" key="3">
    <source>
        <dbReference type="ARBA" id="ARBA00022452"/>
    </source>
</evidence>
<comment type="subcellular location">
    <subcellularLocation>
        <location evidence="1 12">Cell outer membrane</location>
        <topology evidence="1 12">Multi-pass membrane protein</topology>
    </subcellularLocation>
</comment>
<evidence type="ECO:0000256" key="15">
    <source>
        <dbReference type="SAM" id="SignalP"/>
    </source>
</evidence>
<comment type="caution">
    <text evidence="18">The sequence shown here is derived from an EMBL/GenBank/DDBJ whole genome shotgun (WGS) entry which is preliminary data.</text>
</comment>
<keyword evidence="4" id="KW-0410">Iron transport</keyword>
<reference evidence="19" key="1">
    <citation type="journal article" date="2019" name="Int. J. Syst. Evol. Microbiol.">
        <title>The Global Catalogue of Microorganisms (GCM) 10K type strain sequencing project: providing services to taxonomists for standard genome sequencing and annotation.</title>
        <authorList>
            <consortium name="The Broad Institute Genomics Platform"/>
            <consortium name="The Broad Institute Genome Sequencing Center for Infectious Disease"/>
            <person name="Wu L."/>
            <person name="Ma J."/>
        </authorList>
    </citation>
    <scope>NUCLEOTIDE SEQUENCE [LARGE SCALE GENOMIC DNA]</scope>
    <source>
        <strain evidence="19">Q85</strain>
    </source>
</reference>
<keyword evidence="3 12" id="KW-1134">Transmembrane beta strand</keyword>
<evidence type="ECO:0000256" key="1">
    <source>
        <dbReference type="ARBA" id="ARBA00004571"/>
    </source>
</evidence>
<feature type="signal peptide" evidence="15">
    <location>
        <begin position="1"/>
        <end position="21"/>
    </location>
</feature>
<dbReference type="Pfam" id="PF07715">
    <property type="entry name" value="Plug"/>
    <property type="match status" value="1"/>
</dbReference>
<evidence type="ECO:0000256" key="14">
    <source>
        <dbReference type="RuleBase" id="RU003357"/>
    </source>
</evidence>
<dbReference type="InterPro" id="IPR012910">
    <property type="entry name" value="Plug_dom"/>
</dbReference>
<gene>
    <name evidence="18" type="ORF">ACFSC3_15870</name>
</gene>
<dbReference type="Gene3D" id="2.40.170.20">
    <property type="entry name" value="TonB-dependent receptor, beta-barrel domain"/>
    <property type="match status" value="2"/>
</dbReference>
<evidence type="ECO:0000256" key="10">
    <source>
        <dbReference type="ARBA" id="ARBA00023136"/>
    </source>
</evidence>
<dbReference type="PROSITE" id="PS01156">
    <property type="entry name" value="TONB_DEPENDENT_REC_2"/>
    <property type="match status" value="1"/>
</dbReference>
<keyword evidence="9 14" id="KW-0798">TonB box</keyword>
<evidence type="ECO:0000256" key="11">
    <source>
        <dbReference type="ARBA" id="ARBA00023237"/>
    </source>
</evidence>
<keyword evidence="5 12" id="KW-0812">Transmembrane</keyword>
<evidence type="ECO:0000256" key="7">
    <source>
        <dbReference type="ARBA" id="ARBA00023004"/>
    </source>
</evidence>
<feature type="short sequence motif" description="TonB C-terminal box" evidence="13">
    <location>
        <begin position="846"/>
        <end position="863"/>
    </location>
</feature>
<keyword evidence="10 12" id="KW-0472">Membrane</keyword>
<evidence type="ECO:0000256" key="5">
    <source>
        <dbReference type="ARBA" id="ARBA00022692"/>
    </source>
</evidence>